<dbReference type="EMBL" id="WLYX01000001">
    <property type="protein sequence ID" value="MTD32863.1"/>
    <property type="molecule type" value="Genomic_DNA"/>
</dbReference>
<keyword evidence="2" id="KW-0966">Cell projection</keyword>
<protein>
    <submittedName>
        <fullName evidence="2">Flagellar biosynthesis protein FlhB</fullName>
    </submittedName>
</protein>
<name>A0A844G941_9NEIS</name>
<gene>
    <name evidence="2" type="ORF">GKE73_05335</name>
</gene>
<accession>A0A844G941</accession>
<dbReference type="GO" id="GO:0005886">
    <property type="term" value="C:plasma membrane"/>
    <property type="evidence" value="ECO:0007669"/>
    <property type="project" value="TreeGrafter"/>
</dbReference>
<dbReference type="AlphaFoldDB" id="A0A844G941"/>
<sequence length="110" mass="12372">MTKRRADDPRRSAVALSYKEGSRAPKVVAKGYGNLADRILERARDAGVFIHDSPELVNLLMQVDLDKQIPEALYRAVAEVLAFVYFLEHQAAGQNFEFEAWLAARPSQPE</sequence>
<evidence type="ECO:0000313" key="2">
    <source>
        <dbReference type="EMBL" id="MTD32863.1"/>
    </source>
</evidence>
<proteinExistence type="inferred from homology"/>
<dbReference type="RefSeq" id="WP_230369476.1">
    <property type="nucleotide sequence ID" value="NZ_WLYX01000001.1"/>
</dbReference>
<evidence type="ECO:0000256" key="1">
    <source>
        <dbReference type="ARBA" id="ARBA00010690"/>
    </source>
</evidence>
<comment type="similarity">
    <text evidence="1">Belongs to the type III secretion exporter family.</text>
</comment>
<dbReference type="Proteomes" id="UP000446658">
    <property type="component" value="Unassembled WGS sequence"/>
</dbReference>
<reference evidence="2 3" key="1">
    <citation type="submission" date="2019-11" db="EMBL/GenBank/DDBJ databases">
        <title>Draft genome sequence of Paludibacterium sp. dN18-1.</title>
        <authorList>
            <person name="Im W.-T."/>
        </authorList>
    </citation>
    <scope>NUCLEOTIDE SEQUENCE [LARGE SCALE GENOMIC DNA]</scope>
    <source>
        <strain evidence="3">dN 18-1</strain>
    </source>
</reference>
<keyword evidence="2" id="KW-0282">Flagellum</keyword>
<dbReference type="Gene3D" id="3.40.1690.10">
    <property type="entry name" value="secretion proteins EscU"/>
    <property type="match status" value="1"/>
</dbReference>
<dbReference type="InterPro" id="IPR006135">
    <property type="entry name" value="T3SS_substrate_exporter"/>
</dbReference>
<dbReference type="InterPro" id="IPR029025">
    <property type="entry name" value="T3SS_substrate_exporter_C"/>
</dbReference>
<dbReference type="PANTHER" id="PTHR30531:SF12">
    <property type="entry name" value="FLAGELLAR BIOSYNTHETIC PROTEIN FLHB"/>
    <property type="match status" value="1"/>
</dbReference>
<dbReference type="GO" id="GO:0009306">
    <property type="term" value="P:protein secretion"/>
    <property type="evidence" value="ECO:0007669"/>
    <property type="project" value="InterPro"/>
</dbReference>
<evidence type="ECO:0000313" key="3">
    <source>
        <dbReference type="Proteomes" id="UP000446658"/>
    </source>
</evidence>
<comment type="caution">
    <text evidence="2">The sequence shown here is derived from an EMBL/GenBank/DDBJ whole genome shotgun (WGS) entry which is preliminary data.</text>
</comment>
<keyword evidence="3" id="KW-1185">Reference proteome</keyword>
<dbReference type="Pfam" id="PF01312">
    <property type="entry name" value="Bac_export_2"/>
    <property type="match status" value="1"/>
</dbReference>
<keyword evidence="2" id="KW-0969">Cilium</keyword>
<dbReference type="PANTHER" id="PTHR30531">
    <property type="entry name" value="FLAGELLAR BIOSYNTHETIC PROTEIN FLHB"/>
    <property type="match status" value="1"/>
</dbReference>
<organism evidence="2 3">
    <name type="scientific">Paludibacterium denitrificans</name>
    <dbReference type="NCBI Taxonomy" id="2675226"/>
    <lineage>
        <taxon>Bacteria</taxon>
        <taxon>Pseudomonadati</taxon>
        <taxon>Pseudomonadota</taxon>
        <taxon>Betaproteobacteria</taxon>
        <taxon>Neisseriales</taxon>
        <taxon>Chromobacteriaceae</taxon>
        <taxon>Paludibacterium</taxon>
    </lineage>
</organism>
<dbReference type="SUPFAM" id="SSF160544">
    <property type="entry name" value="EscU C-terminal domain-like"/>
    <property type="match status" value="1"/>
</dbReference>